<dbReference type="EMBL" id="BSYR01000024">
    <property type="protein sequence ID" value="GMI90316.1"/>
    <property type="molecule type" value="Genomic_DNA"/>
</dbReference>
<name>A0A9W7I7J8_HIBTR</name>
<dbReference type="OrthoDB" id="10436156at2759"/>
<evidence type="ECO:0000313" key="3">
    <source>
        <dbReference type="Proteomes" id="UP001165190"/>
    </source>
</evidence>
<keyword evidence="3" id="KW-1185">Reference proteome</keyword>
<evidence type="ECO:0008006" key="4">
    <source>
        <dbReference type="Google" id="ProtNLM"/>
    </source>
</evidence>
<proteinExistence type="predicted"/>
<gene>
    <name evidence="2" type="ORF">HRI_002700900</name>
</gene>
<dbReference type="AlphaFoldDB" id="A0A9W7I7J8"/>
<feature type="compositionally biased region" description="Acidic residues" evidence="1">
    <location>
        <begin position="49"/>
        <end position="63"/>
    </location>
</feature>
<accession>A0A9W7I7J8</accession>
<comment type="caution">
    <text evidence="2">The sequence shown here is derived from an EMBL/GenBank/DDBJ whole genome shotgun (WGS) entry which is preliminary data.</text>
</comment>
<dbReference type="Proteomes" id="UP001165190">
    <property type="component" value="Unassembled WGS sequence"/>
</dbReference>
<sequence>MPSYSFEKQRMIVVCAMAIHNFIRKHAGLHDADFMEFERNDRTYKNIIDPEDVDDEDSDDNDELNTSSGYEMELVRDGIACSLMNSL</sequence>
<evidence type="ECO:0000256" key="1">
    <source>
        <dbReference type="SAM" id="MobiDB-lite"/>
    </source>
</evidence>
<organism evidence="2 3">
    <name type="scientific">Hibiscus trionum</name>
    <name type="common">Flower of an hour</name>
    <dbReference type="NCBI Taxonomy" id="183268"/>
    <lineage>
        <taxon>Eukaryota</taxon>
        <taxon>Viridiplantae</taxon>
        <taxon>Streptophyta</taxon>
        <taxon>Embryophyta</taxon>
        <taxon>Tracheophyta</taxon>
        <taxon>Spermatophyta</taxon>
        <taxon>Magnoliopsida</taxon>
        <taxon>eudicotyledons</taxon>
        <taxon>Gunneridae</taxon>
        <taxon>Pentapetalae</taxon>
        <taxon>rosids</taxon>
        <taxon>malvids</taxon>
        <taxon>Malvales</taxon>
        <taxon>Malvaceae</taxon>
        <taxon>Malvoideae</taxon>
        <taxon>Hibiscus</taxon>
    </lineage>
</organism>
<protein>
    <recommendedName>
        <fullName evidence="4">Nuclease HARBI1</fullName>
    </recommendedName>
</protein>
<reference evidence="2" key="1">
    <citation type="submission" date="2023-05" db="EMBL/GenBank/DDBJ databases">
        <title>Genome and transcriptome analyses reveal genes involved in the formation of fine ridges on petal epidermal cells in Hibiscus trionum.</title>
        <authorList>
            <person name="Koshimizu S."/>
            <person name="Masuda S."/>
            <person name="Ishii T."/>
            <person name="Shirasu K."/>
            <person name="Hoshino A."/>
            <person name="Arita M."/>
        </authorList>
    </citation>
    <scope>NUCLEOTIDE SEQUENCE</scope>
    <source>
        <strain evidence="2">Hamamatsu line</strain>
    </source>
</reference>
<feature type="region of interest" description="Disordered" evidence="1">
    <location>
        <begin position="48"/>
        <end position="69"/>
    </location>
</feature>
<evidence type="ECO:0000313" key="2">
    <source>
        <dbReference type="EMBL" id="GMI90316.1"/>
    </source>
</evidence>